<organism evidence="1 2">
    <name type="scientific">Trachymyrmex septentrionalis</name>
    <dbReference type="NCBI Taxonomy" id="34720"/>
    <lineage>
        <taxon>Eukaryota</taxon>
        <taxon>Metazoa</taxon>
        <taxon>Ecdysozoa</taxon>
        <taxon>Arthropoda</taxon>
        <taxon>Hexapoda</taxon>
        <taxon>Insecta</taxon>
        <taxon>Pterygota</taxon>
        <taxon>Neoptera</taxon>
        <taxon>Endopterygota</taxon>
        <taxon>Hymenoptera</taxon>
        <taxon>Apocrita</taxon>
        <taxon>Aculeata</taxon>
        <taxon>Formicoidea</taxon>
        <taxon>Formicidae</taxon>
        <taxon>Myrmicinae</taxon>
        <taxon>Trachymyrmex</taxon>
    </lineage>
</organism>
<reference evidence="1 2" key="1">
    <citation type="submission" date="2016-03" db="EMBL/GenBank/DDBJ databases">
        <title>Trachymyrmex septentrionalis WGS genome.</title>
        <authorList>
            <person name="Nygaard S."/>
            <person name="Hu H."/>
            <person name="Boomsma J."/>
            <person name="Zhang G."/>
        </authorList>
    </citation>
    <scope>NUCLEOTIDE SEQUENCE [LARGE SCALE GENOMIC DNA]</scope>
    <source>
        <strain evidence="1">Tsep2-gDNA-1</strain>
        <tissue evidence="1">Whole body</tissue>
    </source>
</reference>
<dbReference type="Proteomes" id="UP000078541">
    <property type="component" value="Unassembled WGS sequence"/>
</dbReference>
<keyword evidence="2" id="KW-1185">Reference proteome</keyword>
<gene>
    <name evidence="1" type="ORF">ALC56_06718</name>
</gene>
<name>A0A195FFC1_9HYME</name>
<evidence type="ECO:0000313" key="1">
    <source>
        <dbReference type="EMBL" id="KYN38719.1"/>
    </source>
</evidence>
<dbReference type="AlphaFoldDB" id="A0A195FFC1"/>
<evidence type="ECO:0000313" key="2">
    <source>
        <dbReference type="Proteomes" id="UP000078541"/>
    </source>
</evidence>
<protein>
    <submittedName>
        <fullName evidence="1">Uncharacterized protein</fullName>
    </submittedName>
</protein>
<accession>A0A195FFC1</accession>
<dbReference type="EMBL" id="KQ981636">
    <property type="protein sequence ID" value="KYN38719.1"/>
    <property type="molecule type" value="Genomic_DNA"/>
</dbReference>
<sequence>MLRRSYHLGVRTYRIREAVVLYIGLEAEDERELYCGERKKRRKNERRINKFLTRIRPGACYPTSSNHPQREVQDYSDELFFVWFKRLGTRRILTVNDDVDLHYETRRRENGSSSSSRYDKGREGRRLWHSCFVEPSNPAWTGTGCCETGASTTIALLAFRDSLPSRSEQVVRFVHPQPERVEPRGLPGDPLRP</sequence>
<proteinExistence type="predicted"/>